<gene>
    <name evidence="1" type="ORF">H5410_036319</name>
</gene>
<dbReference type="PANTHER" id="PTHR46238">
    <property type="entry name" value="REVERSE TRANSCRIPTASE DOMAIN-CONTAINING PROTEIN"/>
    <property type="match status" value="1"/>
</dbReference>
<organism evidence="1 2">
    <name type="scientific">Solanum commersonii</name>
    <name type="common">Commerson's wild potato</name>
    <name type="synonym">Commerson's nightshade</name>
    <dbReference type="NCBI Taxonomy" id="4109"/>
    <lineage>
        <taxon>Eukaryota</taxon>
        <taxon>Viridiplantae</taxon>
        <taxon>Streptophyta</taxon>
        <taxon>Embryophyta</taxon>
        <taxon>Tracheophyta</taxon>
        <taxon>Spermatophyta</taxon>
        <taxon>Magnoliopsida</taxon>
        <taxon>eudicotyledons</taxon>
        <taxon>Gunneridae</taxon>
        <taxon>Pentapetalae</taxon>
        <taxon>asterids</taxon>
        <taxon>lamiids</taxon>
        <taxon>Solanales</taxon>
        <taxon>Solanaceae</taxon>
        <taxon>Solanoideae</taxon>
        <taxon>Solaneae</taxon>
        <taxon>Solanum</taxon>
    </lineage>
</organism>
<evidence type="ECO:0000313" key="2">
    <source>
        <dbReference type="Proteomes" id="UP000824120"/>
    </source>
</evidence>
<protein>
    <submittedName>
        <fullName evidence="1">Uncharacterized protein</fullName>
    </submittedName>
</protein>
<reference evidence="1 2" key="1">
    <citation type="submission" date="2020-09" db="EMBL/GenBank/DDBJ databases">
        <title>De no assembly of potato wild relative species, Solanum commersonii.</title>
        <authorList>
            <person name="Cho K."/>
        </authorList>
    </citation>
    <scope>NUCLEOTIDE SEQUENCE [LARGE SCALE GENOMIC DNA]</scope>
    <source>
        <strain evidence="1">LZ3.2</strain>
        <tissue evidence="1">Leaf</tissue>
    </source>
</reference>
<dbReference type="EMBL" id="JACXVP010000007">
    <property type="protein sequence ID" value="KAG5595087.1"/>
    <property type="molecule type" value="Genomic_DNA"/>
</dbReference>
<dbReference type="AlphaFoldDB" id="A0A9J5Y5A6"/>
<proteinExistence type="predicted"/>
<evidence type="ECO:0000313" key="1">
    <source>
        <dbReference type="EMBL" id="KAG5595087.1"/>
    </source>
</evidence>
<dbReference type="OrthoDB" id="1303839at2759"/>
<name>A0A9J5Y5A6_SOLCO</name>
<comment type="caution">
    <text evidence="1">The sequence shown here is derived from an EMBL/GenBank/DDBJ whole genome shotgun (WGS) entry which is preliminary data.</text>
</comment>
<accession>A0A9J5Y5A6</accession>
<dbReference type="PANTHER" id="PTHR46238:SF8">
    <property type="entry name" value="ENDONUCLEASE_EXONUCLEASE_PHOSPHATASE DOMAIN-CONTAINING PROTEIN"/>
    <property type="match status" value="1"/>
</dbReference>
<dbReference type="Proteomes" id="UP000824120">
    <property type="component" value="Chromosome 7"/>
</dbReference>
<sequence length="81" mass="9586">MAIRPTVLYGVECWLVKNSHNEDIRGTQGEVVVVDKMWEARLRWFEHKNRKTTDALVRMCEKLAVMGFRRGRGRPRKNWGD</sequence>
<keyword evidence="2" id="KW-1185">Reference proteome</keyword>